<dbReference type="RefSeq" id="WP_072584783.1">
    <property type="nucleotide sequence ID" value="NZ_CP013243.1"/>
</dbReference>
<keyword evidence="1" id="KW-1133">Transmembrane helix</keyword>
<keyword evidence="1" id="KW-0472">Membrane</keyword>
<evidence type="ECO:0000313" key="3">
    <source>
        <dbReference type="EMBL" id="APH15867.1"/>
    </source>
</evidence>
<proteinExistence type="predicted"/>
<feature type="transmembrane region" description="Helical" evidence="1">
    <location>
        <begin position="135"/>
        <end position="161"/>
    </location>
</feature>
<accession>A0A1L3NIA9</accession>
<reference evidence="3 4" key="1">
    <citation type="submission" date="2015-11" db="EMBL/GenBank/DDBJ databases">
        <authorList>
            <person name="Hill K.K."/>
            <person name="Shirey T.B."/>
            <person name="Raphael B."/>
            <person name="Daligault H.E."/>
            <person name="Davenport K.W."/>
            <person name="Bruce D.C."/>
            <person name="Foley B.T."/>
            <person name="Johnson S.L."/>
        </authorList>
    </citation>
    <scope>NUCLEOTIDE SEQUENCE [LARGE SCALE GENOMIC DNA]</scope>
    <source>
        <strain evidence="3 4">CDC_1632</strain>
    </source>
</reference>
<name>A0A1L3NIA9_CLOSG</name>
<dbReference type="AlphaFoldDB" id="A0A1L3NIA9"/>
<protein>
    <submittedName>
        <fullName evidence="3">Zinc-ribbon domain protein</fullName>
    </submittedName>
</protein>
<feature type="transmembrane region" description="Helical" evidence="1">
    <location>
        <begin position="68"/>
        <end position="88"/>
    </location>
</feature>
<evidence type="ECO:0000313" key="4">
    <source>
        <dbReference type="Proteomes" id="UP000182204"/>
    </source>
</evidence>
<gene>
    <name evidence="3" type="ORF">NPD5_891</name>
</gene>
<evidence type="ECO:0000259" key="2">
    <source>
        <dbReference type="Pfam" id="PF13240"/>
    </source>
</evidence>
<feature type="transmembrane region" description="Helical" evidence="1">
    <location>
        <begin position="200"/>
        <end position="218"/>
    </location>
</feature>
<organism evidence="3 4">
    <name type="scientific">Clostridium sporogenes</name>
    <dbReference type="NCBI Taxonomy" id="1509"/>
    <lineage>
        <taxon>Bacteria</taxon>
        <taxon>Bacillati</taxon>
        <taxon>Bacillota</taxon>
        <taxon>Clostridia</taxon>
        <taxon>Eubacteriales</taxon>
        <taxon>Clostridiaceae</taxon>
        <taxon>Clostridium</taxon>
    </lineage>
</organism>
<dbReference type="eggNOG" id="COG4640">
    <property type="taxonomic scope" value="Bacteria"/>
</dbReference>
<dbReference type="Proteomes" id="UP000182204">
    <property type="component" value="Chromosome"/>
</dbReference>
<dbReference type="EMBL" id="CP013243">
    <property type="protein sequence ID" value="APH15867.1"/>
    <property type="molecule type" value="Genomic_DNA"/>
</dbReference>
<feature type="domain" description="Zinc-ribbon" evidence="2">
    <location>
        <begin position="2"/>
        <end position="24"/>
    </location>
</feature>
<dbReference type="InterPro" id="IPR026870">
    <property type="entry name" value="Zinc_ribbon_dom"/>
</dbReference>
<feature type="transmembrane region" description="Helical" evidence="1">
    <location>
        <begin position="173"/>
        <end position="194"/>
    </location>
</feature>
<keyword evidence="1" id="KW-0812">Transmembrane</keyword>
<evidence type="ECO:0000256" key="1">
    <source>
        <dbReference type="SAM" id="Phobius"/>
    </source>
</evidence>
<sequence length="264" mass="30070">MFCSNCGNKLPEDAQFCTNCGSPVAGNKPTNFKDGKAKNEFTNFLNFFINSLKNPVDRFNESIKNMNLSITSLYFAILTLISGLITSFSTKKFISGFITFFSSFVDNALSFHERAALSTEIQAMISKMIPVSKLLFWYVLGIVLFYGLIMLIMYVIVSLIMKKQIKFESYLKVSLISLVIYSTFTVLAVIVAFLSFILSMFVYSLGHILVIVVLYNGFKNIMEDDSKTPYIFSFSYIVAMNLSYYFVFKSIMEFYLMAIKNNII</sequence>
<dbReference type="Pfam" id="PF13240">
    <property type="entry name" value="Zn_Ribbon_1"/>
    <property type="match status" value="1"/>
</dbReference>
<feature type="transmembrane region" description="Helical" evidence="1">
    <location>
        <begin position="230"/>
        <end position="247"/>
    </location>
</feature>